<dbReference type="Pfam" id="PF13191">
    <property type="entry name" value="AAA_16"/>
    <property type="match status" value="1"/>
</dbReference>
<dbReference type="Proteomes" id="UP000216074">
    <property type="component" value="Unassembled WGS sequence"/>
</dbReference>
<accession>A0A261FSF6</accession>
<dbReference type="RefSeq" id="WP_094730678.1">
    <property type="nucleotide sequence ID" value="NZ_MWWY01000049.1"/>
</dbReference>
<evidence type="ECO:0000313" key="3">
    <source>
        <dbReference type="Proteomes" id="UP000216074"/>
    </source>
</evidence>
<dbReference type="SUPFAM" id="SSF52540">
    <property type="entry name" value="P-loop containing nucleoside triphosphate hydrolases"/>
    <property type="match status" value="1"/>
</dbReference>
<name>A0A261FSF6_9BIFI</name>
<dbReference type="PANTHER" id="PTHR34301:SF8">
    <property type="entry name" value="ATPASE DOMAIN-CONTAINING PROTEIN"/>
    <property type="match status" value="1"/>
</dbReference>
<keyword evidence="3" id="KW-1185">Reference proteome</keyword>
<comment type="caution">
    <text evidence="2">The sequence shown here is derived from an EMBL/GenBank/DDBJ whole genome shotgun (WGS) entry which is preliminary data.</text>
</comment>
<dbReference type="AlphaFoldDB" id="A0A261FSF6"/>
<organism evidence="2 3">
    <name type="scientific">Bifidobacterium hapali</name>
    <dbReference type="NCBI Taxonomy" id="1630172"/>
    <lineage>
        <taxon>Bacteria</taxon>
        <taxon>Bacillati</taxon>
        <taxon>Actinomycetota</taxon>
        <taxon>Actinomycetes</taxon>
        <taxon>Bifidobacteriales</taxon>
        <taxon>Bifidobacteriaceae</taxon>
        <taxon>Bifidobacterium</taxon>
    </lineage>
</organism>
<dbReference type="OrthoDB" id="2020141at2"/>
<evidence type="ECO:0000313" key="2">
    <source>
        <dbReference type="EMBL" id="OZG62112.1"/>
    </source>
</evidence>
<protein>
    <recommendedName>
        <fullName evidence="1">Orc1-like AAA ATPase domain-containing protein</fullName>
    </recommendedName>
</protein>
<dbReference type="InterPro" id="IPR027417">
    <property type="entry name" value="P-loop_NTPase"/>
</dbReference>
<sequence>MTGNYTLRALNPFMPGVGLQPPELAGRMKEIELMDGMVARTKLARLDRGLILYGLRGIGKTVLLLHMKGIADRQHMATFKIEATKNAERAYDELFRGLPLAIARIGKPDLRQRLMNAFSSVESISFEFLGVKALAERSAASYVTESYKLQLLIERMCEELKKDNLGLYLFIDELQEMASEPLGDLITMQHEMGQENLPFYIIGAGLPDLPGVLAKSRSYAERLFEYRHIGRLSQEDTEDGFQKPAKANGRPFDDASLEKLVNLSKGYPYFIQAYGAAAWNESDSNPIHADAVTRGIPEALHMLDEGLYISRWQRSTPAGRAYLRFMAEYDEGPISTSLIASSFQKPGTASTARAALMELGLIYSPEHGKVAFSIPGMGEFIRRVEPAEDQTYDERR</sequence>
<dbReference type="EMBL" id="MWWY01000049">
    <property type="protein sequence ID" value="OZG62112.1"/>
    <property type="molecule type" value="Genomic_DNA"/>
</dbReference>
<gene>
    <name evidence="2" type="ORF">BHAP_2162</name>
</gene>
<feature type="domain" description="Orc1-like AAA ATPase" evidence="1">
    <location>
        <begin position="23"/>
        <end position="186"/>
    </location>
</feature>
<dbReference type="Gene3D" id="3.40.50.300">
    <property type="entry name" value="P-loop containing nucleotide triphosphate hydrolases"/>
    <property type="match status" value="1"/>
</dbReference>
<reference evidence="2 3" key="1">
    <citation type="journal article" date="2017" name="BMC Genomics">
        <title>Comparative genomic and phylogenomic analyses of the Bifidobacteriaceae family.</title>
        <authorList>
            <person name="Lugli G.A."/>
            <person name="Milani C."/>
            <person name="Turroni F."/>
            <person name="Duranti S."/>
            <person name="Mancabelli L."/>
            <person name="Mangifesta M."/>
            <person name="Ferrario C."/>
            <person name="Modesto M."/>
            <person name="Mattarelli P."/>
            <person name="Jiri K."/>
            <person name="van Sinderen D."/>
            <person name="Ventura M."/>
        </authorList>
    </citation>
    <scope>NUCLEOTIDE SEQUENCE [LARGE SCALE GENOMIC DNA]</scope>
    <source>
        <strain evidence="2 3">DSM 100202</strain>
    </source>
</reference>
<evidence type="ECO:0000259" key="1">
    <source>
        <dbReference type="Pfam" id="PF13191"/>
    </source>
</evidence>
<proteinExistence type="predicted"/>
<dbReference type="InterPro" id="IPR041664">
    <property type="entry name" value="AAA_16"/>
</dbReference>
<dbReference type="PANTHER" id="PTHR34301">
    <property type="entry name" value="DNA-BINDING PROTEIN-RELATED"/>
    <property type="match status" value="1"/>
</dbReference>